<dbReference type="PANTHER" id="PTHR39624:SF2">
    <property type="entry name" value="OSMC-LIKE PROTEIN"/>
    <property type="match status" value="1"/>
</dbReference>
<name>A0A367ESM7_9ACTN</name>
<dbReference type="Proteomes" id="UP000253094">
    <property type="component" value="Unassembled WGS sequence"/>
</dbReference>
<proteinExistence type="predicted"/>
<accession>A0A367ESM7</accession>
<dbReference type="SUPFAM" id="SSF82784">
    <property type="entry name" value="OsmC-like"/>
    <property type="match status" value="1"/>
</dbReference>
<dbReference type="AlphaFoldDB" id="A0A367ESM7"/>
<dbReference type="PANTHER" id="PTHR39624">
    <property type="entry name" value="PROTEIN INVOLVED IN RIMO-MEDIATED BETA-METHYLTHIOLATION OF RIBOSOMAL PROTEIN S12 YCAO"/>
    <property type="match status" value="1"/>
</dbReference>
<dbReference type="OrthoDB" id="9811389at2"/>
<dbReference type="InterPro" id="IPR015946">
    <property type="entry name" value="KH_dom-like_a/b"/>
</dbReference>
<keyword evidence="2" id="KW-1185">Reference proteome</keyword>
<evidence type="ECO:0000313" key="2">
    <source>
        <dbReference type="Proteomes" id="UP000253094"/>
    </source>
</evidence>
<dbReference type="InterPro" id="IPR036102">
    <property type="entry name" value="OsmC/Ohrsf"/>
</dbReference>
<reference evidence="1 2" key="1">
    <citation type="submission" date="2018-06" db="EMBL/GenBank/DDBJ databases">
        <title>Sphaerisporangium craniellae sp. nov., isolated from a marine sponge in the South China Sea.</title>
        <authorList>
            <person name="Li L."/>
        </authorList>
    </citation>
    <scope>NUCLEOTIDE SEQUENCE [LARGE SCALE GENOMIC DNA]</scope>
    <source>
        <strain evidence="1 2">CCTCC AA 208026</strain>
    </source>
</reference>
<dbReference type="Pfam" id="PF02566">
    <property type="entry name" value="OsmC"/>
    <property type="match status" value="1"/>
</dbReference>
<dbReference type="InterPro" id="IPR003718">
    <property type="entry name" value="OsmC/Ohr_fam"/>
</dbReference>
<protein>
    <submittedName>
        <fullName evidence="1">OsmC family peroxiredoxin</fullName>
    </submittedName>
</protein>
<comment type="caution">
    <text evidence="1">The sequence shown here is derived from an EMBL/GenBank/DDBJ whole genome shotgun (WGS) entry which is preliminary data.</text>
</comment>
<sequence>MRGRSSRSVARRSPIARSYEAIRPVEPSVEHDRNGTLHVVWSGGDRFDIKVRHHTIRIDESMEFGGSDTGPAPVELFIGSLAACVAHRAERYLRRCQLPAGVRVTADYEMGLRPAHVSRIELIVEAPGVPEGLRESFCNVIRHSAVDNSLRLQPETTYEIRIADGVETLGTRR</sequence>
<gene>
    <name evidence="1" type="ORF">DQ384_36920</name>
</gene>
<organism evidence="1 2">
    <name type="scientific">Sphaerisporangium album</name>
    <dbReference type="NCBI Taxonomy" id="509200"/>
    <lineage>
        <taxon>Bacteria</taxon>
        <taxon>Bacillati</taxon>
        <taxon>Actinomycetota</taxon>
        <taxon>Actinomycetes</taxon>
        <taxon>Streptosporangiales</taxon>
        <taxon>Streptosporangiaceae</taxon>
        <taxon>Sphaerisporangium</taxon>
    </lineage>
</organism>
<dbReference type="EMBL" id="QOIL01000031">
    <property type="protein sequence ID" value="RCG20983.1"/>
    <property type="molecule type" value="Genomic_DNA"/>
</dbReference>
<dbReference type="Gene3D" id="3.30.300.20">
    <property type="match status" value="1"/>
</dbReference>
<evidence type="ECO:0000313" key="1">
    <source>
        <dbReference type="EMBL" id="RCG20983.1"/>
    </source>
</evidence>